<keyword evidence="3 4" id="KW-0408">Iron</keyword>
<reference evidence="8 10" key="1">
    <citation type="submission" date="2015-06" db="EMBL/GenBank/DDBJ databases">
        <title>R. anatipestifer strain HXb2 is the most virulent strain so far, and the genome sequence would help us uncover the pathogenesis.</title>
        <authorList>
            <person name="Hu Q."/>
            <person name="Qi J."/>
            <person name="Bo H."/>
            <person name="Liu G."/>
            <person name="Tao M."/>
            <person name="Ding Y."/>
            <person name="Xue Y."/>
        </authorList>
    </citation>
    <scope>NUCLEOTIDE SEQUENCE [LARGE SCALE GENOMIC DNA]</scope>
    <source>
        <strain evidence="8 10">HXb2</strain>
    </source>
</reference>
<feature type="compositionally biased region" description="Polar residues" evidence="5">
    <location>
        <begin position="29"/>
        <end position="45"/>
    </location>
</feature>
<dbReference type="EMBL" id="CP011859">
    <property type="protein sequence ID" value="AQY22526.1"/>
    <property type="molecule type" value="Genomic_DNA"/>
</dbReference>
<dbReference type="PROSITE" id="PS51257">
    <property type="entry name" value="PROKAR_LIPOPROTEIN"/>
    <property type="match status" value="1"/>
</dbReference>
<feature type="domain" description="Cytochrome c" evidence="7">
    <location>
        <begin position="71"/>
        <end position="161"/>
    </location>
</feature>
<keyword evidence="6" id="KW-0732">Signal</keyword>
<keyword evidence="1 4" id="KW-0349">Heme</keyword>
<dbReference type="Proteomes" id="UP001284033">
    <property type="component" value="Unassembled WGS sequence"/>
</dbReference>
<dbReference type="Gene3D" id="1.10.760.10">
    <property type="entry name" value="Cytochrome c-like domain"/>
    <property type="match status" value="1"/>
</dbReference>
<dbReference type="RefSeq" id="WP_014937267.1">
    <property type="nucleotide sequence ID" value="NZ_CP011859.1"/>
</dbReference>
<dbReference type="Proteomes" id="UP000189883">
    <property type="component" value="Chromosome"/>
</dbReference>
<evidence type="ECO:0000256" key="1">
    <source>
        <dbReference type="ARBA" id="ARBA00022617"/>
    </source>
</evidence>
<evidence type="ECO:0000313" key="8">
    <source>
        <dbReference type="EMBL" id="AQY22526.1"/>
    </source>
</evidence>
<feature type="region of interest" description="Disordered" evidence="5">
    <location>
        <begin position="22"/>
        <end position="52"/>
    </location>
</feature>
<evidence type="ECO:0000256" key="6">
    <source>
        <dbReference type="SAM" id="SignalP"/>
    </source>
</evidence>
<dbReference type="PROSITE" id="PS51007">
    <property type="entry name" value="CYTC"/>
    <property type="match status" value="1"/>
</dbReference>
<protein>
    <submittedName>
        <fullName evidence="9">Cytochrome c</fullName>
    </submittedName>
</protein>
<feature type="chain" id="PRO_5042690035" evidence="6">
    <location>
        <begin position="19"/>
        <end position="164"/>
    </location>
</feature>
<dbReference type="EMBL" id="JAQZHK010000005">
    <property type="protein sequence ID" value="MDY3513006.1"/>
    <property type="molecule type" value="Genomic_DNA"/>
</dbReference>
<evidence type="ECO:0000256" key="5">
    <source>
        <dbReference type="SAM" id="MobiDB-lite"/>
    </source>
</evidence>
<evidence type="ECO:0000259" key="7">
    <source>
        <dbReference type="PROSITE" id="PS51007"/>
    </source>
</evidence>
<accession>A0A1S7DTT7</accession>
<name>A0A1S7DTT7_RIEAN</name>
<gene>
    <name evidence="8" type="ORF">AB406_1582</name>
    <name evidence="9" type="ORF">PG303_07245</name>
</gene>
<sequence length="164" mass="18179">MKKLKVFLMSGVVLSALSCGGDNKPEDNVSVTSTETAQSNETPSTEEGYDPQVGLGKFNTSNVDVTKFDATLASEGEKLAEVKCISCHKPTDEKLVGPGWKGVTERRTPHWIMNFITNPDPMIDKDPELQKQLEQCMVRMPNQSLSDQDARNILEYMRQIDGAK</sequence>
<dbReference type="InterPro" id="IPR036909">
    <property type="entry name" value="Cyt_c-like_dom_sf"/>
</dbReference>
<keyword evidence="2 4" id="KW-0479">Metal-binding</keyword>
<dbReference type="GO" id="GO:0020037">
    <property type="term" value="F:heme binding"/>
    <property type="evidence" value="ECO:0007669"/>
    <property type="project" value="InterPro"/>
</dbReference>
<organism evidence="8 10">
    <name type="scientific">Riemerella anatipestifer</name>
    <name type="common">Moraxella anatipestifer</name>
    <dbReference type="NCBI Taxonomy" id="34085"/>
    <lineage>
        <taxon>Bacteria</taxon>
        <taxon>Pseudomonadati</taxon>
        <taxon>Bacteroidota</taxon>
        <taxon>Flavobacteriia</taxon>
        <taxon>Flavobacteriales</taxon>
        <taxon>Weeksellaceae</taxon>
        <taxon>Riemerella</taxon>
    </lineage>
</organism>
<proteinExistence type="predicted"/>
<evidence type="ECO:0000256" key="2">
    <source>
        <dbReference type="ARBA" id="ARBA00022723"/>
    </source>
</evidence>
<dbReference type="Pfam" id="PF00034">
    <property type="entry name" value="Cytochrom_C"/>
    <property type="match status" value="1"/>
</dbReference>
<feature type="signal peptide" evidence="6">
    <location>
        <begin position="1"/>
        <end position="18"/>
    </location>
</feature>
<dbReference type="InterPro" id="IPR009056">
    <property type="entry name" value="Cyt_c-like_dom"/>
</dbReference>
<evidence type="ECO:0000313" key="9">
    <source>
        <dbReference type="EMBL" id="MDY3513006.1"/>
    </source>
</evidence>
<dbReference type="AlphaFoldDB" id="A0A1S7DTT7"/>
<dbReference type="GO" id="GO:0046872">
    <property type="term" value="F:metal ion binding"/>
    <property type="evidence" value="ECO:0007669"/>
    <property type="project" value="UniProtKB-KW"/>
</dbReference>
<dbReference type="GO" id="GO:0009055">
    <property type="term" value="F:electron transfer activity"/>
    <property type="evidence" value="ECO:0007669"/>
    <property type="project" value="InterPro"/>
</dbReference>
<evidence type="ECO:0000256" key="4">
    <source>
        <dbReference type="PROSITE-ProRule" id="PRU00433"/>
    </source>
</evidence>
<reference evidence="9" key="2">
    <citation type="submission" date="2023-01" db="EMBL/GenBank/DDBJ databases">
        <title>Genome-based studies on antimicrobial resistance profiles of Riemerella anatipestifer in China, 1994 to 2021.</title>
        <authorList>
            <person name="Yang Z."/>
            <person name="Zhu D."/>
        </authorList>
    </citation>
    <scope>NUCLEOTIDE SEQUENCE</scope>
    <source>
        <strain evidence="9">RCAD1218</strain>
    </source>
</reference>
<evidence type="ECO:0000313" key="10">
    <source>
        <dbReference type="Proteomes" id="UP000189883"/>
    </source>
</evidence>
<evidence type="ECO:0000256" key="3">
    <source>
        <dbReference type="ARBA" id="ARBA00023004"/>
    </source>
</evidence>
<dbReference type="SUPFAM" id="SSF46626">
    <property type="entry name" value="Cytochrome c"/>
    <property type="match status" value="1"/>
</dbReference>